<dbReference type="PROSITE" id="PS00934">
    <property type="entry name" value="GLYOXALASE_I_1"/>
    <property type="match status" value="1"/>
</dbReference>
<dbReference type="AlphaFoldDB" id="A0A1S1QB07"/>
<accession>A0A1S1QB07</accession>
<dbReference type="InterPro" id="IPR037523">
    <property type="entry name" value="VOC_core"/>
</dbReference>
<dbReference type="PROSITE" id="PS51819">
    <property type="entry name" value="VOC"/>
    <property type="match status" value="1"/>
</dbReference>
<dbReference type="SUPFAM" id="SSF54593">
    <property type="entry name" value="Glyoxalase/Bleomycin resistance protein/Dihydroxybiphenyl dioxygenase"/>
    <property type="match status" value="1"/>
</dbReference>
<dbReference type="PANTHER" id="PTHR43048">
    <property type="entry name" value="METHYLMALONYL-COA EPIMERASE"/>
    <property type="match status" value="1"/>
</dbReference>
<dbReference type="EMBL" id="MBLM01000141">
    <property type="protein sequence ID" value="OHV32023.1"/>
    <property type="molecule type" value="Genomic_DNA"/>
</dbReference>
<dbReference type="OrthoDB" id="115162at2"/>
<keyword evidence="1" id="KW-0479">Metal-binding</keyword>
<evidence type="ECO:0000259" key="2">
    <source>
        <dbReference type="PROSITE" id="PS51819"/>
    </source>
</evidence>
<comment type="caution">
    <text evidence="3">The sequence shown here is derived from an EMBL/GenBank/DDBJ whole genome shotgun (WGS) entry which is preliminary data.</text>
</comment>
<keyword evidence="4" id="KW-1185">Reference proteome</keyword>
<proteinExistence type="predicted"/>
<dbReference type="Pfam" id="PF00903">
    <property type="entry name" value="Glyoxalase"/>
    <property type="match status" value="1"/>
</dbReference>
<dbReference type="GO" id="GO:0004462">
    <property type="term" value="F:lactoylglutathione lyase activity"/>
    <property type="evidence" value="ECO:0007669"/>
    <property type="project" value="InterPro"/>
</dbReference>
<reference evidence="4" key="1">
    <citation type="submission" date="2016-07" db="EMBL/GenBank/DDBJ databases">
        <title>Sequence Frankia sp. strain CcI1.17.</title>
        <authorList>
            <person name="Ghodhbane-Gtari F."/>
            <person name="Swanson E."/>
            <person name="Gueddou A."/>
            <person name="Morris K."/>
            <person name="Hezbri K."/>
            <person name="Ktari A."/>
            <person name="Nouioui I."/>
            <person name="Abebe-Akele F."/>
            <person name="Simpson S."/>
            <person name="Thomas K."/>
            <person name="Gtari M."/>
            <person name="Tisa L.S."/>
            <person name="Hurst S."/>
        </authorList>
    </citation>
    <scope>NUCLEOTIDE SEQUENCE [LARGE SCALE GENOMIC DNA]</scope>
    <source>
        <strain evidence="4">Cc1.17</strain>
    </source>
</reference>
<organism evidence="3 4">
    <name type="scientific">Parafrankia colletiae</name>
    <dbReference type="NCBI Taxonomy" id="573497"/>
    <lineage>
        <taxon>Bacteria</taxon>
        <taxon>Bacillati</taxon>
        <taxon>Actinomycetota</taxon>
        <taxon>Actinomycetes</taxon>
        <taxon>Frankiales</taxon>
        <taxon>Frankiaceae</taxon>
        <taxon>Parafrankia</taxon>
    </lineage>
</organism>
<protein>
    <submittedName>
        <fullName evidence="3">Glyoxalase</fullName>
    </submittedName>
</protein>
<dbReference type="RefSeq" id="WP_071088126.1">
    <property type="nucleotide sequence ID" value="NZ_MBLM01000141.1"/>
</dbReference>
<dbReference type="Proteomes" id="UP000179627">
    <property type="component" value="Unassembled WGS sequence"/>
</dbReference>
<dbReference type="InterPro" id="IPR018146">
    <property type="entry name" value="Glyoxalase_1_CS"/>
</dbReference>
<feature type="domain" description="VOC" evidence="2">
    <location>
        <begin position="13"/>
        <end position="153"/>
    </location>
</feature>
<evidence type="ECO:0000313" key="3">
    <source>
        <dbReference type="EMBL" id="OHV32023.1"/>
    </source>
</evidence>
<evidence type="ECO:0000256" key="1">
    <source>
        <dbReference type="ARBA" id="ARBA00022723"/>
    </source>
</evidence>
<dbReference type="InterPro" id="IPR004360">
    <property type="entry name" value="Glyas_Fos-R_dOase_dom"/>
</dbReference>
<dbReference type="CDD" id="cd06587">
    <property type="entry name" value="VOC"/>
    <property type="match status" value="1"/>
</dbReference>
<dbReference type="PANTHER" id="PTHR43048:SF3">
    <property type="entry name" value="METHYLMALONYL-COA EPIMERASE, MITOCHONDRIAL"/>
    <property type="match status" value="1"/>
</dbReference>
<dbReference type="InterPro" id="IPR051785">
    <property type="entry name" value="MMCE/EMCE_epimerase"/>
</dbReference>
<dbReference type="GO" id="GO:0046491">
    <property type="term" value="P:L-methylmalonyl-CoA metabolic process"/>
    <property type="evidence" value="ECO:0007669"/>
    <property type="project" value="TreeGrafter"/>
</dbReference>
<gene>
    <name evidence="3" type="ORF">CC117_05735</name>
</gene>
<name>A0A1S1QB07_9ACTN</name>
<dbReference type="Gene3D" id="3.10.180.10">
    <property type="entry name" value="2,3-Dihydroxybiphenyl 1,2-Dioxygenase, domain 1"/>
    <property type="match status" value="1"/>
</dbReference>
<dbReference type="InterPro" id="IPR029068">
    <property type="entry name" value="Glyas_Bleomycin-R_OHBP_Dase"/>
</dbReference>
<evidence type="ECO:0000313" key="4">
    <source>
        <dbReference type="Proteomes" id="UP000179627"/>
    </source>
</evidence>
<dbReference type="GO" id="GO:0046872">
    <property type="term" value="F:metal ion binding"/>
    <property type="evidence" value="ECO:0007669"/>
    <property type="project" value="UniProtKB-KW"/>
</dbReference>
<dbReference type="GO" id="GO:0004493">
    <property type="term" value="F:methylmalonyl-CoA epimerase activity"/>
    <property type="evidence" value="ECO:0007669"/>
    <property type="project" value="TreeGrafter"/>
</dbReference>
<sequence length="158" mass="17344">MPEAPEQVDGAVAVSHIGLCVSDFNRSIRFYTEGLGFHLTEKFDIGDSLAQLAEVPPPIRCRSQMIVNGQTKLELLDWKTPKPEGTALVTRRQIGFTHLSVYVKDLAAAETRLVALGATPIEYTRTHIPMRDGAMDVLFLADPDGIRIELVQVTSPAT</sequence>